<comment type="caution">
    <text evidence="1">The sequence shown here is derived from an EMBL/GenBank/DDBJ whole genome shotgun (WGS) entry which is preliminary data.</text>
</comment>
<sequence>MLNADIDQLNKLAGSLTTTGGAIAGLKVAQDKVNAVAGAMPGSTVPTEFAPVSVEIDGAFLRVGQRMKDLATKVTTCAKDLHMTDAQFAQKMRELNFHK</sequence>
<evidence type="ECO:0000313" key="2">
    <source>
        <dbReference type="Proteomes" id="UP000438448"/>
    </source>
</evidence>
<dbReference type="AlphaFoldDB" id="A0A7K0DFN7"/>
<dbReference type="RefSeq" id="WP_153416080.1">
    <property type="nucleotide sequence ID" value="NZ_WEGK01000032.1"/>
</dbReference>
<accession>A0A7K0DFN7</accession>
<reference evidence="1 2" key="1">
    <citation type="submission" date="2019-10" db="EMBL/GenBank/DDBJ databases">
        <title>Nocardia macrotermitis sp. nov. and Nocardia aurantia sp. nov., isolated from the gut of fungus growing-termite Macrotermes natalensis.</title>
        <authorList>
            <person name="Benndorf R."/>
            <person name="Schwitalla J."/>
            <person name="Martin K."/>
            <person name="De Beer W."/>
            <person name="Kaster A.-K."/>
            <person name="Vollmers J."/>
            <person name="Poulsen M."/>
            <person name="Beemelmanns C."/>
        </authorList>
    </citation>
    <scope>NUCLEOTIDE SEQUENCE [LARGE SCALE GENOMIC DNA]</scope>
    <source>
        <strain evidence="1 2">RB20</strain>
    </source>
</reference>
<protein>
    <recommendedName>
        <fullName evidence="3">Excreted virulence factor EspC (Type VII ESX diderm)</fullName>
    </recommendedName>
</protein>
<dbReference type="EMBL" id="WEGK01000032">
    <property type="protein sequence ID" value="MQY24351.1"/>
    <property type="molecule type" value="Genomic_DNA"/>
</dbReference>
<proteinExistence type="predicted"/>
<dbReference type="Proteomes" id="UP000438448">
    <property type="component" value="Unassembled WGS sequence"/>
</dbReference>
<organism evidence="1 2">
    <name type="scientific">Nocardia macrotermitis</name>
    <dbReference type="NCBI Taxonomy" id="2585198"/>
    <lineage>
        <taxon>Bacteria</taxon>
        <taxon>Bacillati</taxon>
        <taxon>Actinomycetota</taxon>
        <taxon>Actinomycetes</taxon>
        <taxon>Mycobacteriales</taxon>
        <taxon>Nocardiaceae</taxon>
        <taxon>Nocardia</taxon>
    </lineage>
</organism>
<evidence type="ECO:0008006" key="3">
    <source>
        <dbReference type="Google" id="ProtNLM"/>
    </source>
</evidence>
<evidence type="ECO:0000313" key="1">
    <source>
        <dbReference type="EMBL" id="MQY24351.1"/>
    </source>
</evidence>
<dbReference type="OrthoDB" id="4567943at2"/>
<gene>
    <name evidence="1" type="ORF">NRB20_74860</name>
</gene>
<keyword evidence="2" id="KW-1185">Reference proteome</keyword>
<name>A0A7K0DFN7_9NOCA</name>